<name>A0A9D2CG82_9ACTN</name>
<evidence type="ECO:0000313" key="2">
    <source>
        <dbReference type="EMBL" id="HIY79633.1"/>
    </source>
</evidence>
<evidence type="ECO:0000313" key="3">
    <source>
        <dbReference type="Proteomes" id="UP000824133"/>
    </source>
</evidence>
<sequence length="65" mass="7460">MLCNKAKKDAVQRKGGVDAWANKPQLNETLDRQGTIALIPVAKKYEEQKDKKNKEKPREDHLQTN</sequence>
<organism evidence="2 3">
    <name type="scientific">Candidatus Olsenella excrementavium</name>
    <dbReference type="NCBI Taxonomy" id="2838709"/>
    <lineage>
        <taxon>Bacteria</taxon>
        <taxon>Bacillati</taxon>
        <taxon>Actinomycetota</taxon>
        <taxon>Coriobacteriia</taxon>
        <taxon>Coriobacteriales</taxon>
        <taxon>Atopobiaceae</taxon>
        <taxon>Olsenella</taxon>
    </lineage>
</organism>
<dbReference type="AlphaFoldDB" id="A0A9D2CG82"/>
<gene>
    <name evidence="2" type="ORF">IAA42_04260</name>
</gene>
<accession>A0A9D2CG82</accession>
<comment type="caution">
    <text evidence="2">The sequence shown here is derived from an EMBL/GenBank/DDBJ whole genome shotgun (WGS) entry which is preliminary data.</text>
</comment>
<evidence type="ECO:0000256" key="1">
    <source>
        <dbReference type="SAM" id="MobiDB-lite"/>
    </source>
</evidence>
<protein>
    <submittedName>
        <fullName evidence="2">Uncharacterized protein</fullName>
    </submittedName>
</protein>
<dbReference type="Proteomes" id="UP000824133">
    <property type="component" value="Unassembled WGS sequence"/>
</dbReference>
<dbReference type="EMBL" id="DXCP01000033">
    <property type="protein sequence ID" value="HIY79633.1"/>
    <property type="molecule type" value="Genomic_DNA"/>
</dbReference>
<reference evidence="2" key="1">
    <citation type="journal article" date="2021" name="PeerJ">
        <title>Extensive microbial diversity within the chicken gut microbiome revealed by metagenomics and culture.</title>
        <authorList>
            <person name="Gilroy R."/>
            <person name="Ravi A."/>
            <person name="Getino M."/>
            <person name="Pursley I."/>
            <person name="Horton D.L."/>
            <person name="Alikhan N.F."/>
            <person name="Baker D."/>
            <person name="Gharbi K."/>
            <person name="Hall N."/>
            <person name="Watson M."/>
            <person name="Adriaenssens E.M."/>
            <person name="Foster-Nyarko E."/>
            <person name="Jarju S."/>
            <person name="Secka A."/>
            <person name="Antonio M."/>
            <person name="Oren A."/>
            <person name="Chaudhuri R.R."/>
            <person name="La Ragione R."/>
            <person name="Hildebrand F."/>
            <person name="Pallen M.J."/>
        </authorList>
    </citation>
    <scope>NUCLEOTIDE SEQUENCE</scope>
    <source>
        <strain evidence="2">ChiHjej10B9-743</strain>
    </source>
</reference>
<feature type="region of interest" description="Disordered" evidence="1">
    <location>
        <begin position="45"/>
        <end position="65"/>
    </location>
</feature>
<reference evidence="2" key="2">
    <citation type="submission" date="2021-04" db="EMBL/GenBank/DDBJ databases">
        <authorList>
            <person name="Gilroy R."/>
        </authorList>
    </citation>
    <scope>NUCLEOTIDE SEQUENCE</scope>
    <source>
        <strain evidence="2">ChiHjej10B9-743</strain>
    </source>
</reference>
<proteinExistence type="predicted"/>